<dbReference type="PANTHER" id="PTHR35529">
    <property type="entry name" value="MANGANESE EFFLUX PUMP MNTP-RELATED"/>
    <property type="match status" value="1"/>
</dbReference>
<evidence type="ECO:0000313" key="9">
    <source>
        <dbReference type="EMBL" id="XCI28620.1"/>
    </source>
</evidence>
<dbReference type="RefSeq" id="WP_353893172.1">
    <property type="nucleotide sequence ID" value="NZ_CP159485.1"/>
</dbReference>
<dbReference type="Pfam" id="PF02659">
    <property type="entry name" value="Mntp"/>
    <property type="match status" value="1"/>
</dbReference>
<dbReference type="GO" id="GO:0005384">
    <property type="term" value="F:manganese ion transmembrane transporter activity"/>
    <property type="evidence" value="ECO:0007669"/>
    <property type="project" value="UniProtKB-UniRule"/>
</dbReference>
<keyword evidence="2 8" id="KW-1003">Cell membrane</keyword>
<reference evidence="9" key="2">
    <citation type="submission" date="2024-06" db="EMBL/GenBank/DDBJ databases">
        <authorList>
            <person name="Petrova K.O."/>
            <person name="Toshchakov S.V."/>
            <person name="Boltjanskaja Y.V."/>
            <person name="Kevbrin V.V."/>
        </authorList>
    </citation>
    <scope>NUCLEOTIDE SEQUENCE</scope>
    <source>
        <strain evidence="9">Z-710</strain>
    </source>
</reference>
<protein>
    <recommendedName>
        <fullName evidence="8">Putative manganese efflux pump MntP</fullName>
    </recommendedName>
</protein>
<dbReference type="InterPro" id="IPR022929">
    <property type="entry name" value="Put_MntP"/>
</dbReference>
<evidence type="ECO:0000256" key="5">
    <source>
        <dbReference type="ARBA" id="ARBA00023065"/>
    </source>
</evidence>
<sequence>MSKRVVILHLTSKRIMTLTALILLTSMLILSGGEITVFAGGVDSLNWGQLLSLVLIAIALGTDALSLCVGVGMKKLTAKEIIKVSVVIGLFHVFMPLIGLYLGQIFGRMLGEIAQYLGSIIIVLIGANMIYESFKEEDNDEDCTKKLTGISLMILALGVSLDALSVGFSLGTLGFSTTVVVLTFGFFGALMSAIGLMFGKYIGAVIGNHAEKIGGLVLIALGIKMIFF</sequence>
<keyword evidence="7 8" id="KW-0464">Manganese</keyword>
<feature type="transmembrane region" description="Helical" evidence="8">
    <location>
        <begin position="152"/>
        <end position="173"/>
    </location>
</feature>
<keyword evidence="4 8" id="KW-1133">Transmembrane helix</keyword>
<organism evidence="9">
    <name type="scientific">Proteinivorax hydrogeniformans</name>
    <dbReference type="NCBI Taxonomy" id="1826727"/>
    <lineage>
        <taxon>Bacteria</taxon>
        <taxon>Bacillati</taxon>
        <taxon>Bacillota</taxon>
        <taxon>Clostridia</taxon>
        <taxon>Eubacteriales</taxon>
        <taxon>Proteinivoracaceae</taxon>
        <taxon>Proteinivorax</taxon>
    </lineage>
</organism>
<gene>
    <name evidence="8" type="primary">mntP</name>
    <name evidence="9" type="ORF">PRVXH_002585</name>
</gene>
<feature type="transmembrane region" description="Helical" evidence="8">
    <location>
        <begin position="179"/>
        <end position="198"/>
    </location>
</feature>
<dbReference type="PANTHER" id="PTHR35529:SF1">
    <property type="entry name" value="MANGANESE EFFLUX PUMP MNTP-RELATED"/>
    <property type="match status" value="1"/>
</dbReference>
<dbReference type="HAMAP" id="MF_01521">
    <property type="entry name" value="MntP_pump"/>
    <property type="match status" value="1"/>
</dbReference>
<evidence type="ECO:0000256" key="2">
    <source>
        <dbReference type="ARBA" id="ARBA00022475"/>
    </source>
</evidence>
<dbReference type="AlphaFoldDB" id="A0AAU8HTN1"/>
<keyword evidence="1 8" id="KW-0813">Transport</keyword>
<comment type="function">
    <text evidence="8">Probably functions as a manganese efflux pump.</text>
</comment>
<dbReference type="GO" id="GO:0005886">
    <property type="term" value="C:plasma membrane"/>
    <property type="evidence" value="ECO:0007669"/>
    <property type="project" value="UniProtKB-SubCell"/>
</dbReference>
<accession>A0AAU8HTN1</accession>
<evidence type="ECO:0000256" key="8">
    <source>
        <dbReference type="HAMAP-Rule" id="MF_01521"/>
    </source>
</evidence>
<name>A0AAU8HTN1_9FIRM</name>
<dbReference type="EMBL" id="CP159485">
    <property type="protein sequence ID" value="XCI28620.1"/>
    <property type="molecule type" value="Genomic_DNA"/>
</dbReference>
<feature type="transmembrane region" description="Helical" evidence="8">
    <location>
        <begin position="210"/>
        <end position="227"/>
    </location>
</feature>
<evidence type="ECO:0000256" key="1">
    <source>
        <dbReference type="ARBA" id="ARBA00022448"/>
    </source>
</evidence>
<evidence type="ECO:0000256" key="3">
    <source>
        <dbReference type="ARBA" id="ARBA00022692"/>
    </source>
</evidence>
<feature type="transmembrane region" description="Helical" evidence="8">
    <location>
        <begin position="84"/>
        <end position="107"/>
    </location>
</feature>
<evidence type="ECO:0000256" key="4">
    <source>
        <dbReference type="ARBA" id="ARBA00022989"/>
    </source>
</evidence>
<comment type="subcellular location">
    <subcellularLocation>
        <location evidence="8">Cell membrane</location>
        <topology evidence="8">Multi-pass membrane protein</topology>
    </subcellularLocation>
</comment>
<feature type="transmembrane region" description="Helical" evidence="8">
    <location>
        <begin position="113"/>
        <end position="131"/>
    </location>
</feature>
<reference evidence="9" key="1">
    <citation type="journal article" date="2018" name="Antonie Van Leeuwenhoek">
        <title>Proteinivorax hydrogeniformans sp. nov., an anaerobic, haloalkaliphilic bacterium fermenting proteinaceous compounds with high hydrogen production.</title>
        <authorList>
            <person name="Boltyanskaya Y."/>
            <person name="Detkova E."/>
            <person name="Pimenov N."/>
            <person name="Kevbrin V."/>
        </authorList>
    </citation>
    <scope>NUCLEOTIDE SEQUENCE</scope>
    <source>
        <strain evidence="9">Z-710</strain>
    </source>
</reference>
<proteinExistence type="inferred from homology"/>
<evidence type="ECO:0000256" key="7">
    <source>
        <dbReference type="ARBA" id="ARBA00023211"/>
    </source>
</evidence>
<keyword evidence="3 8" id="KW-0812">Transmembrane</keyword>
<evidence type="ECO:0000256" key="6">
    <source>
        <dbReference type="ARBA" id="ARBA00023136"/>
    </source>
</evidence>
<keyword evidence="5 8" id="KW-0406">Ion transport</keyword>
<keyword evidence="6 8" id="KW-0472">Membrane</keyword>
<feature type="transmembrane region" description="Helical" evidence="8">
    <location>
        <begin position="49"/>
        <end position="72"/>
    </location>
</feature>
<dbReference type="InterPro" id="IPR003810">
    <property type="entry name" value="Mntp/YtaF"/>
</dbReference>
<comment type="similarity">
    <text evidence="8">Belongs to the MntP (TC 9.B.29) family.</text>
</comment>